<name>A0A6A4K603_APOLU</name>
<proteinExistence type="predicted"/>
<gene>
    <name evidence="2" type="ORF">GE061_010556</name>
</gene>
<organism evidence="2 3">
    <name type="scientific">Apolygus lucorum</name>
    <name type="common">Small green plant bug</name>
    <name type="synonym">Lygocoris lucorum</name>
    <dbReference type="NCBI Taxonomy" id="248454"/>
    <lineage>
        <taxon>Eukaryota</taxon>
        <taxon>Metazoa</taxon>
        <taxon>Ecdysozoa</taxon>
        <taxon>Arthropoda</taxon>
        <taxon>Hexapoda</taxon>
        <taxon>Insecta</taxon>
        <taxon>Pterygota</taxon>
        <taxon>Neoptera</taxon>
        <taxon>Paraneoptera</taxon>
        <taxon>Hemiptera</taxon>
        <taxon>Heteroptera</taxon>
        <taxon>Panheteroptera</taxon>
        <taxon>Cimicomorpha</taxon>
        <taxon>Miridae</taxon>
        <taxon>Mirini</taxon>
        <taxon>Apolygus</taxon>
    </lineage>
</organism>
<dbReference type="Proteomes" id="UP000466442">
    <property type="component" value="Unassembled WGS sequence"/>
</dbReference>
<protein>
    <submittedName>
        <fullName evidence="2">Uncharacterized protein</fullName>
    </submittedName>
</protein>
<feature type="region of interest" description="Disordered" evidence="1">
    <location>
        <begin position="1"/>
        <end position="54"/>
    </location>
</feature>
<evidence type="ECO:0000313" key="2">
    <source>
        <dbReference type="EMBL" id="KAF6212847.1"/>
    </source>
</evidence>
<feature type="compositionally biased region" description="Basic and acidic residues" evidence="1">
    <location>
        <begin position="10"/>
        <end position="38"/>
    </location>
</feature>
<reference evidence="2" key="1">
    <citation type="journal article" date="2021" name="Mol. Ecol. Resour.">
        <title>Apolygus lucorum genome provides insights into omnivorousness and mesophyll feeding.</title>
        <authorList>
            <person name="Liu Y."/>
            <person name="Liu H."/>
            <person name="Wang H."/>
            <person name="Huang T."/>
            <person name="Liu B."/>
            <person name="Yang B."/>
            <person name="Yin L."/>
            <person name="Li B."/>
            <person name="Zhang Y."/>
            <person name="Zhang S."/>
            <person name="Jiang F."/>
            <person name="Zhang X."/>
            <person name="Ren Y."/>
            <person name="Wang B."/>
            <person name="Wang S."/>
            <person name="Lu Y."/>
            <person name="Wu K."/>
            <person name="Fan W."/>
            <person name="Wang G."/>
        </authorList>
    </citation>
    <scope>NUCLEOTIDE SEQUENCE</scope>
    <source>
        <strain evidence="2">12Hb</strain>
    </source>
</reference>
<dbReference type="OrthoDB" id="6629409at2759"/>
<sequence>MARGRPKSNLSRDEKLAKKREAERERRARRKADEELRKGNQQKEQMRYKARKKEGKIKMTKDLTPRELRKRRKTADRIVALGNDISNLESFVNALGKEDSAIKLMVITDSDMEEIDDKVTVSTLIKAVRSTMKVHQCTWNKHSSTLHFNSLSCTECTPGMQCAHYNLGIQRVFRVDTSQTNNTVPDELRPAEDVEPSTLPNSVCPTVGMSRMFQNPSIAEGTWVEVQYEQNWYPGIVEKVQGENLMVSFMARSTGNKSFFWPDIPDRQNVEKNGVLYVLKSPPQPISRRHMLVEEWKHIDFLSRNCFPS</sequence>
<comment type="caution">
    <text evidence="2">The sequence shown here is derived from an EMBL/GenBank/DDBJ whole genome shotgun (WGS) entry which is preliminary data.</text>
</comment>
<dbReference type="AlphaFoldDB" id="A0A6A4K603"/>
<accession>A0A6A4K603</accession>
<dbReference type="EMBL" id="WIXP02000003">
    <property type="protein sequence ID" value="KAF6212847.1"/>
    <property type="molecule type" value="Genomic_DNA"/>
</dbReference>
<evidence type="ECO:0000256" key="1">
    <source>
        <dbReference type="SAM" id="MobiDB-lite"/>
    </source>
</evidence>
<evidence type="ECO:0000313" key="3">
    <source>
        <dbReference type="Proteomes" id="UP000466442"/>
    </source>
</evidence>
<keyword evidence="3" id="KW-1185">Reference proteome</keyword>